<evidence type="ECO:0000256" key="1">
    <source>
        <dbReference type="ARBA" id="ARBA00010641"/>
    </source>
</evidence>
<dbReference type="SUPFAM" id="SSF88659">
    <property type="entry name" value="Sigma3 and sigma4 domains of RNA polymerase sigma factors"/>
    <property type="match status" value="1"/>
</dbReference>
<comment type="caution">
    <text evidence="7">The sequence shown here is derived from an EMBL/GenBank/DDBJ whole genome shotgun (WGS) entry which is preliminary data.</text>
</comment>
<dbReference type="GO" id="GO:0016987">
    <property type="term" value="F:sigma factor activity"/>
    <property type="evidence" value="ECO:0007669"/>
    <property type="project" value="UniProtKB-KW"/>
</dbReference>
<dbReference type="InterPro" id="IPR013249">
    <property type="entry name" value="RNA_pol_sigma70_r4_t2"/>
</dbReference>
<dbReference type="Pfam" id="PF08281">
    <property type="entry name" value="Sigma70_r4_2"/>
    <property type="match status" value="1"/>
</dbReference>
<dbReference type="Pfam" id="PF04542">
    <property type="entry name" value="Sigma70_r2"/>
    <property type="match status" value="1"/>
</dbReference>
<name>A0A0F9UN61_9ZZZZ</name>
<sequence>MDNHQKHFSQLYDQHIDKIYRFVFLKVSSQEVAEDLTSETFLRGWRVFKNGEKEIVNPSAFLYQIARNLVTDFYREKGKTQIVSTEFTQIKDPRIDLEEKALMGSDMDTVKLAISGLKEDYQNVVIWHYLDDLSVPEIAKIIDKPEGTIRVMLHRALKALKSEIKEA</sequence>
<dbReference type="InterPro" id="IPR007627">
    <property type="entry name" value="RNA_pol_sigma70_r2"/>
</dbReference>
<dbReference type="AlphaFoldDB" id="A0A0F9UN61"/>
<dbReference type="PANTHER" id="PTHR43133">
    <property type="entry name" value="RNA POLYMERASE ECF-TYPE SIGMA FACTO"/>
    <property type="match status" value="1"/>
</dbReference>
<dbReference type="GO" id="GO:0003677">
    <property type="term" value="F:DNA binding"/>
    <property type="evidence" value="ECO:0007669"/>
    <property type="project" value="InterPro"/>
</dbReference>
<dbReference type="InterPro" id="IPR013324">
    <property type="entry name" value="RNA_pol_sigma_r3/r4-like"/>
</dbReference>
<accession>A0A0F9UN61</accession>
<dbReference type="InterPro" id="IPR014284">
    <property type="entry name" value="RNA_pol_sigma-70_dom"/>
</dbReference>
<gene>
    <name evidence="7" type="ORF">LCGC14_0509890</name>
</gene>
<dbReference type="NCBIfam" id="TIGR02937">
    <property type="entry name" value="sigma70-ECF"/>
    <property type="match status" value="1"/>
</dbReference>
<evidence type="ECO:0000313" key="7">
    <source>
        <dbReference type="EMBL" id="KKN62646.1"/>
    </source>
</evidence>
<evidence type="ECO:0000259" key="6">
    <source>
        <dbReference type="Pfam" id="PF08281"/>
    </source>
</evidence>
<proteinExistence type="inferred from homology"/>
<dbReference type="Gene3D" id="1.10.1740.10">
    <property type="match status" value="1"/>
</dbReference>
<protein>
    <recommendedName>
        <fullName evidence="8">RNA polymerase sigma factor 70 region 4 type 2 domain-containing protein</fullName>
    </recommendedName>
</protein>
<reference evidence="7" key="1">
    <citation type="journal article" date="2015" name="Nature">
        <title>Complex archaea that bridge the gap between prokaryotes and eukaryotes.</title>
        <authorList>
            <person name="Spang A."/>
            <person name="Saw J.H."/>
            <person name="Jorgensen S.L."/>
            <person name="Zaremba-Niedzwiedzka K."/>
            <person name="Martijn J."/>
            <person name="Lind A.E."/>
            <person name="van Eijk R."/>
            <person name="Schleper C."/>
            <person name="Guy L."/>
            <person name="Ettema T.J."/>
        </authorList>
    </citation>
    <scope>NUCLEOTIDE SEQUENCE</scope>
</reference>
<dbReference type="InterPro" id="IPR013325">
    <property type="entry name" value="RNA_pol_sigma_r2"/>
</dbReference>
<dbReference type="SUPFAM" id="SSF88946">
    <property type="entry name" value="Sigma2 domain of RNA polymerase sigma factors"/>
    <property type="match status" value="1"/>
</dbReference>
<dbReference type="InterPro" id="IPR039425">
    <property type="entry name" value="RNA_pol_sigma-70-like"/>
</dbReference>
<evidence type="ECO:0008006" key="8">
    <source>
        <dbReference type="Google" id="ProtNLM"/>
    </source>
</evidence>
<dbReference type="InterPro" id="IPR036388">
    <property type="entry name" value="WH-like_DNA-bd_sf"/>
</dbReference>
<evidence type="ECO:0000256" key="2">
    <source>
        <dbReference type="ARBA" id="ARBA00023015"/>
    </source>
</evidence>
<evidence type="ECO:0000256" key="3">
    <source>
        <dbReference type="ARBA" id="ARBA00023082"/>
    </source>
</evidence>
<keyword evidence="2" id="KW-0805">Transcription regulation</keyword>
<comment type="similarity">
    <text evidence="1">Belongs to the sigma-70 factor family. ECF subfamily.</text>
</comment>
<dbReference type="GO" id="GO:0006352">
    <property type="term" value="P:DNA-templated transcription initiation"/>
    <property type="evidence" value="ECO:0007669"/>
    <property type="project" value="InterPro"/>
</dbReference>
<organism evidence="7">
    <name type="scientific">marine sediment metagenome</name>
    <dbReference type="NCBI Taxonomy" id="412755"/>
    <lineage>
        <taxon>unclassified sequences</taxon>
        <taxon>metagenomes</taxon>
        <taxon>ecological metagenomes</taxon>
    </lineage>
</organism>
<dbReference type="EMBL" id="LAZR01000617">
    <property type="protein sequence ID" value="KKN62646.1"/>
    <property type="molecule type" value="Genomic_DNA"/>
</dbReference>
<keyword evidence="4" id="KW-0804">Transcription</keyword>
<feature type="domain" description="RNA polymerase sigma-70 region 2" evidence="5">
    <location>
        <begin position="11"/>
        <end position="79"/>
    </location>
</feature>
<keyword evidence="3" id="KW-0731">Sigma factor</keyword>
<dbReference type="CDD" id="cd06171">
    <property type="entry name" value="Sigma70_r4"/>
    <property type="match status" value="1"/>
</dbReference>
<evidence type="ECO:0000259" key="5">
    <source>
        <dbReference type="Pfam" id="PF04542"/>
    </source>
</evidence>
<evidence type="ECO:0000256" key="4">
    <source>
        <dbReference type="ARBA" id="ARBA00023163"/>
    </source>
</evidence>
<feature type="domain" description="RNA polymerase sigma factor 70 region 4 type 2" evidence="6">
    <location>
        <begin position="111"/>
        <end position="160"/>
    </location>
</feature>
<dbReference type="Gene3D" id="1.10.10.10">
    <property type="entry name" value="Winged helix-like DNA-binding domain superfamily/Winged helix DNA-binding domain"/>
    <property type="match status" value="1"/>
</dbReference>
<dbReference type="PANTHER" id="PTHR43133:SF57">
    <property type="entry name" value="RNA POLYMERASE SIGMA-70 FACTOR"/>
    <property type="match status" value="1"/>
</dbReference>